<dbReference type="EMBL" id="JAJNOC010000003">
    <property type="protein sequence ID" value="MCD2517106.1"/>
    <property type="molecule type" value="Genomic_DNA"/>
</dbReference>
<keyword evidence="3" id="KW-1185">Reference proteome</keyword>
<accession>A0ABS8Q5U7</accession>
<dbReference type="InterPro" id="IPR001830">
    <property type="entry name" value="Glyco_trans_20"/>
</dbReference>
<gene>
    <name evidence="2" type="ORF">LQ564_12395</name>
</gene>
<dbReference type="CDD" id="cd03788">
    <property type="entry name" value="GT20_TPS"/>
    <property type="match status" value="1"/>
</dbReference>
<name>A0ABS8Q5U7_9BURK</name>
<evidence type="ECO:0000256" key="1">
    <source>
        <dbReference type="ARBA" id="ARBA00008799"/>
    </source>
</evidence>
<reference evidence="2" key="1">
    <citation type="submission" date="2021-11" db="EMBL/GenBank/DDBJ databases">
        <title>The complete genome of Massilia sp sp. G4R7.</title>
        <authorList>
            <person name="Liu L."/>
            <person name="Yue J."/>
            <person name="Yuan J."/>
            <person name="Yang F."/>
            <person name="Li L."/>
        </authorList>
    </citation>
    <scope>NUCLEOTIDE SEQUENCE</scope>
    <source>
        <strain evidence="2">G4R7</strain>
    </source>
</reference>
<dbReference type="SUPFAM" id="SSF53756">
    <property type="entry name" value="UDP-Glycosyltransferase/glycogen phosphorylase"/>
    <property type="match status" value="1"/>
</dbReference>
<dbReference type="RefSeq" id="WP_231058401.1">
    <property type="nucleotide sequence ID" value="NZ_JAJNOC010000003.1"/>
</dbReference>
<dbReference type="Gene3D" id="3.40.50.2000">
    <property type="entry name" value="Glycogen Phosphorylase B"/>
    <property type="match status" value="2"/>
</dbReference>
<comment type="caution">
    <text evidence="2">The sequence shown here is derived from an EMBL/GenBank/DDBJ whole genome shotgun (WGS) entry which is preliminary data.</text>
</comment>
<dbReference type="Pfam" id="PF00982">
    <property type="entry name" value="Glyco_transf_20"/>
    <property type="match status" value="1"/>
</dbReference>
<proteinExistence type="inferred from homology"/>
<sequence>MADPMLSNAAGVRNAADLARLLARLDCGEDIIVVSNRAPWIHRATPDGIVGERPAGGLVTALEAVLAGQGGCWIAHGSGSADRATCDARGHVLAHHLPGSYRLRRLWLSDAEVAGYYDGLANGALWPLCHRAGVEPRLREADWACYRRVNQRFADAVVAEARSERPVVLVQDYHLALVPAMVRARLPDAVILTFWHIPFPEARTLARFPWRAELMRGLLASTVLGVQTAGDLARLDAARAGMNEPPGGAVARAYPISIAWPVQEPDAVAAAHTRIRNRFKVAPGVRLLLGVDRMDYTKGIVERLRAFALFLQQNPDQAGRVALLQVAAPGRTALAPYRRLDRTVRVLAGRINRRFGRAGYLPVLLHTGGLDAAGVADCYRACDACLVTSLQDGMNLVAKEFVAARADLRGVLVLSRWAGASAELAQALPVDPRDIAALSEAIGAALAMPPGEQGARMAAMRAVVREHTVFRWAARLLEDGMAAQAAVPATAVAA</sequence>
<comment type="similarity">
    <text evidence="1">Belongs to the glycosyltransferase 20 family.</text>
</comment>
<organism evidence="2 3">
    <name type="scientific">Massilia phyllostachyos</name>
    <dbReference type="NCBI Taxonomy" id="2898585"/>
    <lineage>
        <taxon>Bacteria</taxon>
        <taxon>Pseudomonadati</taxon>
        <taxon>Pseudomonadota</taxon>
        <taxon>Betaproteobacteria</taxon>
        <taxon>Burkholderiales</taxon>
        <taxon>Oxalobacteraceae</taxon>
        <taxon>Telluria group</taxon>
        <taxon>Massilia</taxon>
    </lineage>
</organism>
<dbReference type="Proteomes" id="UP001179361">
    <property type="component" value="Unassembled WGS sequence"/>
</dbReference>
<dbReference type="PANTHER" id="PTHR10788">
    <property type="entry name" value="TREHALOSE-6-PHOSPHATE SYNTHASE"/>
    <property type="match status" value="1"/>
</dbReference>
<evidence type="ECO:0000313" key="3">
    <source>
        <dbReference type="Proteomes" id="UP001179361"/>
    </source>
</evidence>
<protein>
    <submittedName>
        <fullName evidence="2">Trehalose-6-phosphate synthase</fullName>
    </submittedName>
</protein>
<dbReference type="PANTHER" id="PTHR10788:SF106">
    <property type="entry name" value="BCDNA.GH08860"/>
    <property type="match status" value="1"/>
</dbReference>
<evidence type="ECO:0000313" key="2">
    <source>
        <dbReference type="EMBL" id="MCD2517106.1"/>
    </source>
</evidence>